<keyword evidence="1" id="KW-0472">Membrane</keyword>
<proteinExistence type="predicted"/>
<accession>A0A8D8FCV4</accession>
<evidence type="ECO:0000313" key="2">
    <source>
        <dbReference type="EMBL" id="CAG6466811.1"/>
    </source>
</evidence>
<feature type="transmembrane region" description="Helical" evidence="1">
    <location>
        <begin position="29"/>
        <end position="48"/>
    </location>
</feature>
<dbReference type="EMBL" id="HBUE01057106">
    <property type="protein sequence ID" value="CAG6466811.1"/>
    <property type="molecule type" value="Transcribed_RNA"/>
</dbReference>
<name>A0A8D8FCV4_CULPI</name>
<reference evidence="2" key="1">
    <citation type="submission" date="2021-05" db="EMBL/GenBank/DDBJ databases">
        <authorList>
            <person name="Alioto T."/>
            <person name="Alioto T."/>
            <person name="Gomez Garrido J."/>
        </authorList>
    </citation>
    <scope>NUCLEOTIDE SEQUENCE</scope>
</reference>
<protein>
    <submittedName>
        <fullName evidence="2">(northern house mosquito) hypothetical protein</fullName>
    </submittedName>
</protein>
<sequence>MKFFWHFLFLRTTPRGIDLRTNQSNKKCCNLNLFLASAEFGILVPFVPTLSQINSNLFKKNSPDLVDPFVYFFVCSAPLMSFLLPSYFAHIHDLPGQIFVVVLGTMRAP</sequence>
<organism evidence="2">
    <name type="scientific">Culex pipiens</name>
    <name type="common">House mosquito</name>
    <dbReference type="NCBI Taxonomy" id="7175"/>
    <lineage>
        <taxon>Eukaryota</taxon>
        <taxon>Metazoa</taxon>
        <taxon>Ecdysozoa</taxon>
        <taxon>Arthropoda</taxon>
        <taxon>Hexapoda</taxon>
        <taxon>Insecta</taxon>
        <taxon>Pterygota</taxon>
        <taxon>Neoptera</taxon>
        <taxon>Endopterygota</taxon>
        <taxon>Diptera</taxon>
        <taxon>Nematocera</taxon>
        <taxon>Culicoidea</taxon>
        <taxon>Culicidae</taxon>
        <taxon>Culicinae</taxon>
        <taxon>Culicini</taxon>
        <taxon>Culex</taxon>
        <taxon>Culex</taxon>
    </lineage>
</organism>
<dbReference type="AlphaFoldDB" id="A0A8D8FCV4"/>
<keyword evidence="1" id="KW-0812">Transmembrane</keyword>
<evidence type="ECO:0000256" key="1">
    <source>
        <dbReference type="SAM" id="Phobius"/>
    </source>
</evidence>
<keyword evidence="1" id="KW-1133">Transmembrane helix</keyword>
<feature type="transmembrane region" description="Helical" evidence="1">
    <location>
        <begin position="68"/>
        <end position="89"/>
    </location>
</feature>